<keyword evidence="3 5" id="KW-0347">Helicase</keyword>
<evidence type="ECO:0000256" key="2">
    <source>
        <dbReference type="ARBA" id="ARBA00022801"/>
    </source>
</evidence>
<feature type="region of interest" description="Disordered" evidence="7">
    <location>
        <begin position="243"/>
        <end position="268"/>
    </location>
</feature>
<keyword evidence="11" id="KW-1185">Reference proteome</keyword>
<evidence type="ECO:0000256" key="4">
    <source>
        <dbReference type="ARBA" id="ARBA00022840"/>
    </source>
</evidence>
<dbReference type="SUPFAM" id="SSF48452">
    <property type="entry name" value="TPR-like"/>
    <property type="match status" value="1"/>
</dbReference>
<evidence type="ECO:0000313" key="10">
    <source>
        <dbReference type="EMBL" id="EPS98046.1"/>
    </source>
</evidence>
<keyword evidence="6" id="KW-0863">Zinc-finger</keyword>
<organism evidence="10 11">
    <name type="scientific">Fomitopsis schrenkii</name>
    <name type="common">Brown rot fungus</name>
    <dbReference type="NCBI Taxonomy" id="2126942"/>
    <lineage>
        <taxon>Eukaryota</taxon>
        <taxon>Fungi</taxon>
        <taxon>Dikarya</taxon>
        <taxon>Basidiomycota</taxon>
        <taxon>Agaricomycotina</taxon>
        <taxon>Agaricomycetes</taxon>
        <taxon>Polyporales</taxon>
        <taxon>Fomitopsis</taxon>
    </lineage>
</organism>
<evidence type="ECO:0000256" key="5">
    <source>
        <dbReference type="PROSITE-ProRule" id="PRU00560"/>
    </source>
</evidence>
<dbReference type="OrthoDB" id="3156807at2759"/>
<dbReference type="InterPro" id="IPR039904">
    <property type="entry name" value="TRANK1"/>
</dbReference>
<proteinExistence type="predicted"/>
<evidence type="ECO:0000256" key="6">
    <source>
        <dbReference type="PROSITE-ProRule" id="PRU00723"/>
    </source>
</evidence>
<evidence type="ECO:0000259" key="9">
    <source>
        <dbReference type="PROSITE" id="PS51198"/>
    </source>
</evidence>
<feature type="binding site" evidence="5">
    <location>
        <begin position="505"/>
        <end position="512"/>
    </location>
    <ligand>
        <name>ATP</name>
        <dbReference type="ChEBI" id="CHEBI:30616"/>
    </ligand>
</feature>
<accession>S8DYC1</accession>
<keyword evidence="1 5" id="KW-0547">Nucleotide-binding</keyword>
<feature type="zinc finger region" description="C3H1-type" evidence="6">
    <location>
        <begin position="1520"/>
        <end position="1547"/>
    </location>
</feature>
<evidence type="ECO:0000256" key="1">
    <source>
        <dbReference type="ARBA" id="ARBA00022741"/>
    </source>
</evidence>
<dbReference type="Pfam" id="PF13361">
    <property type="entry name" value="UvrD_C"/>
    <property type="match status" value="1"/>
</dbReference>
<evidence type="ECO:0008006" key="12">
    <source>
        <dbReference type="Google" id="ProtNLM"/>
    </source>
</evidence>
<dbReference type="InterPro" id="IPR011990">
    <property type="entry name" value="TPR-like_helical_dom_sf"/>
</dbReference>
<dbReference type="InterPro" id="IPR027417">
    <property type="entry name" value="P-loop_NTPase"/>
</dbReference>
<dbReference type="GO" id="GO:0005524">
    <property type="term" value="F:ATP binding"/>
    <property type="evidence" value="ECO:0007669"/>
    <property type="project" value="UniProtKB-UniRule"/>
</dbReference>
<protein>
    <recommendedName>
        <fullName evidence="12">UvrD-like helicase ATP-binding domain-containing protein</fullName>
    </recommendedName>
</protein>
<keyword evidence="6" id="KW-0479">Metal-binding</keyword>
<dbReference type="GO" id="GO:0016787">
    <property type="term" value="F:hydrolase activity"/>
    <property type="evidence" value="ECO:0007669"/>
    <property type="project" value="UniProtKB-UniRule"/>
</dbReference>
<feature type="compositionally biased region" description="Polar residues" evidence="7">
    <location>
        <begin position="1951"/>
        <end position="1963"/>
    </location>
</feature>
<reference evidence="10 11" key="1">
    <citation type="journal article" date="2012" name="Science">
        <title>The Paleozoic origin of enzymatic lignin decomposition reconstructed from 31 fungal genomes.</title>
        <authorList>
            <person name="Floudas D."/>
            <person name="Binder M."/>
            <person name="Riley R."/>
            <person name="Barry K."/>
            <person name="Blanchette R.A."/>
            <person name="Henrissat B."/>
            <person name="Martinez A.T."/>
            <person name="Otillar R."/>
            <person name="Spatafora J.W."/>
            <person name="Yadav J.S."/>
            <person name="Aerts A."/>
            <person name="Benoit I."/>
            <person name="Boyd A."/>
            <person name="Carlson A."/>
            <person name="Copeland A."/>
            <person name="Coutinho P.M."/>
            <person name="de Vries R.P."/>
            <person name="Ferreira P."/>
            <person name="Findley K."/>
            <person name="Foster B."/>
            <person name="Gaskell J."/>
            <person name="Glotzer D."/>
            <person name="Gorecki P."/>
            <person name="Heitman J."/>
            <person name="Hesse C."/>
            <person name="Hori C."/>
            <person name="Igarashi K."/>
            <person name="Jurgens J.A."/>
            <person name="Kallen N."/>
            <person name="Kersten P."/>
            <person name="Kohler A."/>
            <person name="Kuees U."/>
            <person name="Kumar T.K.A."/>
            <person name="Kuo A."/>
            <person name="LaButti K."/>
            <person name="Larrondo L.F."/>
            <person name="Lindquist E."/>
            <person name="Ling A."/>
            <person name="Lombard V."/>
            <person name="Lucas S."/>
            <person name="Lundell T."/>
            <person name="Martin R."/>
            <person name="McLaughlin D.J."/>
            <person name="Morgenstern I."/>
            <person name="Morin E."/>
            <person name="Murat C."/>
            <person name="Nagy L.G."/>
            <person name="Nolan M."/>
            <person name="Ohm R.A."/>
            <person name="Patyshakuliyeva A."/>
            <person name="Rokas A."/>
            <person name="Ruiz-Duenas F.J."/>
            <person name="Sabat G."/>
            <person name="Salamov A."/>
            <person name="Samejima M."/>
            <person name="Schmutz J."/>
            <person name="Slot J.C."/>
            <person name="St John F."/>
            <person name="Stenlid J."/>
            <person name="Sun H."/>
            <person name="Sun S."/>
            <person name="Syed K."/>
            <person name="Tsang A."/>
            <person name="Wiebenga A."/>
            <person name="Young D."/>
            <person name="Pisabarro A."/>
            <person name="Eastwood D.C."/>
            <person name="Martin F."/>
            <person name="Cullen D."/>
            <person name="Grigoriev I.V."/>
            <person name="Hibbett D.S."/>
        </authorList>
    </citation>
    <scope>NUCLEOTIDE SEQUENCE</scope>
    <source>
        <strain evidence="11">FP-58527</strain>
    </source>
</reference>
<evidence type="ECO:0000313" key="11">
    <source>
        <dbReference type="Proteomes" id="UP000015241"/>
    </source>
</evidence>
<keyword evidence="6" id="KW-0862">Zinc</keyword>
<dbReference type="EMBL" id="KE504169">
    <property type="protein sequence ID" value="EPS98046.1"/>
    <property type="molecule type" value="Genomic_DNA"/>
</dbReference>
<dbReference type="GO" id="GO:0008270">
    <property type="term" value="F:zinc ion binding"/>
    <property type="evidence" value="ECO:0007669"/>
    <property type="project" value="UniProtKB-KW"/>
</dbReference>
<dbReference type="STRING" id="743788.S8DYC1"/>
<feature type="compositionally biased region" description="Polar residues" evidence="7">
    <location>
        <begin position="243"/>
        <end position="257"/>
    </location>
</feature>
<dbReference type="InterPro" id="IPR014016">
    <property type="entry name" value="UvrD-like_ATP-bd"/>
</dbReference>
<dbReference type="PANTHER" id="PTHR21529:SF4">
    <property type="entry name" value="TPR AND ANKYRIN REPEAT-CONTAINING PROTEIN 1"/>
    <property type="match status" value="1"/>
</dbReference>
<dbReference type="InterPro" id="IPR000571">
    <property type="entry name" value="Znf_CCCH"/>
</dbReference>
<gene>
    <name evidence="10" type="ORF">FOMPIDRAFT_1127266</name>
</gene>
<dbReference type="PANTHER" id="PTHR21529">
    <property type="entry name" value="MAMMARY TURMOR VIRUS RECEPTOR HOMOLOG 1, 2 MTVR1, 2"/>
    <property type="match status" value="1"/>
</dbReference>
<dbReference type="SUPFAM" id="SSF52540">
    <property type="entry name" value="P-loop containing nucleoside triphosphate hydrolases"/>
    <property type="match status" value="1"/>
</dbReference>
<evidence type="ECO:0000256" key="7">
    <source>
        <dbReference type="SAM" id="MobiDB-lite"/>
    </source>
</evidence>
<evidence type="ECO:0000259" key="8">
    <source>
        <dbReference type="PROSITE" id="PS50103"/>
    </source>
</evidence>
<keyword evidence="2 5" id="KW-0378">Hydrolase</keyword>
<dbReference type="InterPro" id="IPR014017">
    <property type="entry name" value="DNA_helicase_UvrD-like_C"/>
</dbReference>
<evidence type="ECO:0000256" key="3">
    <source>
        <dbReference type="ARBA" id="ARBA00022806"/>
    </source>
</evidence>
<feature type="domain" description="C3H1-type" evidence="8">
    <location>
        <begin position="1520"/>
        <end position="1547"/>
    </location>
</feature>
<name>S8DYC1_FOMSC</name>
<feature type="domain" description="UvrD-like helicase ATP-binding" evidence="9">
    <location>
        <begin position="484"/>
        <end position="864"/>
    </location>
</feature>
<feature type="region of interest" description="Disordered" evidence="7">
    <location>
        <begin position="1945"/>
        <end position="1964"/>
    </location>
</feature>
<dbReference type="Gene3D" id="3.40.50.300">
    <property type="entry name" value="P-loop containing nucleotide triphosphate hydrolases"/>
    <property type="match status" value="2"/>
</dbReference>
<dbReference type="PROSITE" id="PS50103">
    <property type="entry name" value="ZF_C3H1"/>
    <property type="match status" value="1"/>
</dbReference>
<sequence length="2140" mass="241588">MRERQHSDVQNSPVKRSRVALDTRLYDASLLRDEVAFEIAIGDLESTLAQTPSAECIVEQLASVPHLLECMISTVDDNAARNLSECIIGAFPVEATGFAMSLGARILDRFSLFLEFLPYPSPSEKPPNILEKRHYVEHATRALQLLAEHEFATTNAAAIKSGRKGARQKGKKSVDNAIYKNAIDPKVFDALGIPVPTDKDGTSAVVKNIIDEQKRCMEYYLRVLRHTHLRDIIRNAYISGDDLNSSTPLPGNSNGGTHKQAVGAKQSPAAHPYVQPMKASLYFDSADGFGEWRIWISTAADTDLRRMRKRSSELFKITLKKIRELSNGHFSADNMKQLTQNAAVPIYEAKMTGDSRLVYQIDCKVEFETNVSLHGLIKIFGIYTHNQLSRQLWETIGNQLGRQGAEYQVRCAFRNRPTQLGKHAGTILPASWPELENQEVSPSSFVLPGTKNEDLEKAHDMLDLEKYVAFSQASILANQDVMHVFSVSSREKEIIEYPLSCYVLGRSGTGKTTTMMFKMLGIERSWQTYGGGELVKPRQMFVTQSRVLAEKVQEYFEKLHESLLVADRSPEELKLLVSSKKVRQGPLLVDLDEEADLTGHLPLRYGDLTDEHFPLFVTYDQLCRLLEADLSETRSNFESREPAPDVNPAGAVLDVTSNDYMQQRRRSFVSYGVFLEAYWAHFPQQWTKGLDPALVFSEIIGIIKGSEQSLGRGCLDRDTYLNLSYRTQSTFADQRDVIYDLFLKYMEQKRRRCEYDAADRTHRILDSVRSSGVSGKRLDFLYVDEAQDNLLIDTLLLRSLSKNASTGLFWAGDTAQTISRGSAFRFDDLKAFLYRVEESFRSLPQRESMSSPLTFQLTTNYRSHAGIVNCAHSIIELITTFWPHAIDQLVPESGIVEGKKPLFLSQWNEYSMKYDQSLFGNSDAGHFEFGARQCILVRDDAARTRLRSRVGNVGTILTLYESKGLEFDDVLLYSFFEDSTVKVSQWRAVFSALPSPVEKGPSRKTPPICNTLPSGVCQDLKFLYVAVTRARKNLWISDNSEKCEPMRDFWIANGFVEGWSASSRTELPRLATASAPQEWAEAASMLFKSKRWQQAMESYERAGLLRERDVAEAYSLRDQARLISADSRSGDQARKSTFVKAAKAFWKSGEHAGAERLSYFRVAAECYTQAEEYREGARAYFLAQDFTMAAATYRKAGLFDEAIAVIKGHADSMDPGVVRAVTDVARLEYLRKHKIKRAIPLFTSHDEALEYMDERGLDSARAEFLEQLGRFSEAAQIYLDEGQTIKAIPLLLKDNGNLDATERASVSLLEGLRRRLSFGTSPSSQVARSDDVLTDLCRMLKSEDLEMTRPGDGVRDELCMFREIVSDNGDVSELFKMGTVLHQRGKDNLPTALRCLDHGFMCMPDSRIPAADLPLLAETLHHFSTYTELLRLFAFTPNLCDDKGTRDLFAIQEANKDFFIVPKDTFLYGRCARLKTRPGVHLGDQEVLVLRDELSRQLGDALRERLLERVRGFDLLCRKSPAFEVCLQFSVSGYCRRARCPQAHIDVKDHSEESYNLRVRILLQLVLINNSVRDVEHRCKQEERRTFWLCRLHEALNPPFYRVGTLHSLRPDSIPEYGAALQVLRNWTLDWLYALKSHDESGRLIPNFLTALLRIISFGLVFAPGALQSHLPQIELVAARGPASLLRRTDKTEVHVLLDLERYIRNEHHASLESGILFVNHIIVKQLPVDIAALCELMDNLCGSLIVASSIDRAATLHDITMPRSWLLRLLPTLHALAGKSTNLFELYVEPMAMLLERIYTSLHAGHLFLETRECNLSTLGFPIRNIFLARICRNLCLLGYNSRFRWLRTKIHTAITSLRQPNREFHHTYRHYVEARGWPALARGVRDRSTSDSPFDDMLQLYDAARGPPTVSSRRSVRRIVYQDVGELAALLCAGASTVPCGPVGGTGRDGTSPQQTSTLGQTGAALTAYGSSRDADANEARIEDEDADAAPPAVNLDDEALAFEEPDAAMAQLAEDKVRAAHTLTKFYRARLNRKASAAKTKPAIAIHLRFVHAYRATYTGPSNDCMDSKHRQYRLLLLIPLPYGMAFLEHVHSYLHGTKNRLKKRLKAVRHLELEEVNSKITECKCVMFCKAELTTY</sequence>
<dbReference type="InParanoid" id="S8DYC1"/>
<keyword evidence="4 5" id="KW-0067">ATP-binding</keyword>
<dbReference type="eggNOG" id="ENOG502QQZC">
    <property type="taxonomic scope" value="Eukaryota"/>
</dbReference>
<dbReference type="PROSITE" id="PS51198">
    <property type="entry name" value="UVRD_HELICASE_ATP_BIND"/>
    <property type="match status" value="1"/>
</dbReference>
<dbReference type="Proteomes" id="UP000015241">
    <property type="component" value="Unassembled WGS sequence"/>
</dbReference>
<dbReference type="GO" id="GO:0004386">
    <property type="term" value="F:helicase activity"/>
    <property type="evidence" value="ECO:0007669"/>
    <property type="project" value="UniProtKB-UniRule"/>
</dbReference>
<dbReference type="HOGENOM" id="CLU_001378_0_0_1"/>